<dbReference type="OrthoDB" id="496981at2759"/>
<proteinExistence type="predicted"/>
<evidence type="ECO:0000313" key="2">
    <source>
        <dbReference type="EMBL" id="KUJ17984.1"/>
    </source>
</evidence>
<name>A0A194XCU7_MOLSC</name>
<gene>
    <name evidence="2" type="ORF">LY89DRAFT_781098</name>
</gene>
<evidence type="ECO:0000313" key="3">
    <source>
        <dbReference type="Proteomes" id="UP000070700"/>
    </source>
</evidence>
<dbReference type="KEGG" id="psco:LY89DRAFT_781098"/>
<accession>A0A194XCU7</accession>
<dbReference type="Proteomes" id="UP000070700">
    <property type="component" value="Unassembled WGS sequence"/>
</dbReference>
<dbReference type="EMBL" id="KQ947413">
    <property type="protein sequence ID" value="KUJ17984.1"/>
    <property type="molecule type" value="Genomic_DNA"/>
</dbReference>
<keyword evidence="3" id="KW-1185">Reference proteome</keyword>
<dbReference type="RefSeq" id="XP_018072339.1">
    <property type="nucleotide sequence ID" value="XM_018222448.1"/>
</dbReference>
<dbReference type="InParanoid" id="A0A194XCU7"/>
<feature type="region of interest" description="Disordered" evidence="1">
    <location>
        <begin position="146"/>
        <end position="221"/>
    </location>
</feature>
<reference evidence="2 3" key="1">
    <citation type="submission" date="2015-10" db="EMBL/GenBank/DDBJ databases">
        <title>Full genome of DAOMC 229536 Phialocephala scopiformis, a fungal endophyte of spruce producing the potent anti-insectan compound rugulosin.</title>
        <authorList>
            <consortium name="DOE Joint Genome Institute"/>
            <person name="Walker A.K."/>
            <person name="Frasz S.L."/>
            <person name="Seifert K.A."/>
            <person name="Miller J.D."/>
            <person name="Mondo S.J."/>
            <person name="Labutti K."/>
            <person name="Lipzen A."/>
            <person name="Dockter R."/>
            <person name="Kennedy M."/>
            <person name="Grigoriev I.V."/>
            <person name="Spatafora J.W."/>
        </authorList>
    </citation>
    <scope>NUCLEOTIDE SEQUENCE [LARGE SCALE GENOMIC DNA]</scope>
    <source>
        <strain evidence="2 3">CBS 120377</strain>
    </source>
</reference>
<dbReference type="AlphaFoldDB" id="A0A194XCU7"/>
<evidence type="ECO:0000256" key="1">
    <source>
        <dbReference type="SAM" id="MobiDB-lite"/>
    </source>
</evidence>
<feature type="compositionally biased region" description="Basic and acidic residues" evidence="1">
    <location>
        <begin position="146"/>
        <end position="172"/>
    </location>
</feature>
<protein>
    <submittedName>
        <fullName evidence="2">Uncharacterized protein</fullName>
    </submittedName>
</protein>
<dbReference type="GeneID" id="28832174"/>
<sequence>MPALAGKRGASYGSDTAPRHAEVDDVWIQEQTRSRRTQTGPEKFVMQYLTLKGLSAKEASKVREVVVVTHGQQLSKLLGKAYREQHFPNAKLRSYMVKTGIASGSLIHLRTERELDAQRVIQHDWAKEIQQQKEVKEMHARALISRQEKDKAEKAKAAKREQQKAKQEFRQKKGEHKRKSMHTETETPVTSTEEANNRPLLTAQVGRPNNITSWCEKRSQG</sequence>
<organism evidence="2 3">
    <name type="scientific">Mollisia scopiformis</name>
    <name type="common">Conifer needle endophyte fungus</name>
    <name type="synonym">Phialocephala scopiformis</name>
    <dbReference type="NCBI Taxonomy" id="149040"/>
    <lineage>
        <taxon>Eukaryota</taxon>
        <taxon>Fungi</taxon>
        <taxon>Dikarya</taxon>
        <taxon>Ascomycota</taxon>
        <taxon>Pezizomycotina</taxon>
        <taxon>Leotiomycetes</taxon>
        <taxon>Helotiales</taxon>
        <taxon>Mollisiaceae</taxon>
        <taxon>Mollisia</taxon>
    </lineage>
</organism>